<dbReference type="GO" id="GO:0006790">
    <property type="term" value="P:sulfur compound metabolic process"/>
    <property type="evidence" value="ECO:0007669"/>
    <property type="project" value="TreeGrafter"/>
</dbReference>
<reference evidence="7 8" key="1">
    <citation type="submission" date="2019-03" db="EMBL/GenBank/DDBJ databases">
        <title>Draft genome of Gammaproteobacteria bacterium LSUCC0057, a member of the SAR92 clade.</title>
        <authorList>
            <person name="Lanclos V.C."/>
            <person name="Doiron C."/>
            <person name="Henson M.W."/>
            <person name="Thrash J.C."/>
        </authorList>
    </citation>
    <scope>NUCLEOTIDE SEQUENCE [LARGE SCALE GENOMIC DNA]</scope>
    <source>
        <strain evidence="7 8">LSUCC0057</strain>
    </source>
</reference>
<dbReference type="PANTHER" id="PTHR30468:SF1">
    <property type="entry name" value="ALPHA-KETOGLUTARATE-DEPENDENT SULFONATE DIOXYGENASE"/>
    <property type="match status" value="1"/>
</dbReference>
<accession>A0A4Y8UFC5</accession>
<dbReference type="InterPro" id="IPR051323">
    <property type="entry name" value="AtsK-like"/>
</dbReference>
<evidence type="ECO:0000256" key="2">
    <source>
        <dbReference type="ARBA" id="ARBA00022723"/>
    </source>
</evidence>
<comment type="caution">
    <text evidence="7">The sequence shown here is derived from an EMBL/GenBank/DDBJ whole genome shotgun (WGS) entry which is preliminary data.</text>
</comment>
<feature type="domain" description="TauD/TfdA-like" evidence="6">
    <location>
        <begin position="5"/>
        <end position="276"/>
    </location>
</feature>
<dbReference type="SUPFAM" id="SSF51197">
    <property type="entry name" value="Clavaminate synthase-like"/>
    <property type="match status" value="1"/>
</dbReference>
<evidence type="ECO:0000256" key="5">
    <source>
        <dbReference type="ARBA" id="ARBA00023004"/>
    </source>
</evidence>
<evidence type="ECO:0000313" key="7">
    <source>
        <dbReference type="EMBL" id="TFH67505.1"/>
    </source>
</evidence>
<organism evidence="7 8">
    <name type="scientific">Gammaproteobacteria bacterium LSUCC0057</name>
    <dbReference type="NCBI Taxonomy" id="2559237"/>
    <lineage>
        <taxon>Bacteria</taxon>
        <taxon>Pseudomonadati</taxon>
        <taxon>Pseudomonadota</taxon>
        <taxon>Gammaproteobacteria</taxon>
        <taxon>Cellvibrionales</taxon>
        <taxon>Porticoccaceae</taxon>
        <taxon>SAR92 clade</taxon>
    </lineage>
</organism>
<evidence type="ECO:0000313" key="8">
    <source>
        <dbReference type="Proteomes" id="UP000298133"/>
    </source>
</evidence>
<comment type="similarity">
    <text evidence="1">Belongs to the TfdA dioxygenase family.</text>
</comment>
<keyword evidence="5" id="KW-0408">Iron</keyword>
<sequence length="281" mass="31052">MSLTITPSGASCGASVTGLDLSQPLSSAQLAALRAAWAEHHVLAFPDQQLTADHLEALAAQLGELREEPFFKPIEGQRYTAKIARHADETTSIFAEAWHSDWTFEERPPIGTLLYGITIPPYGGDTLFANQHAAYAGLQDGLKERVDSLTAVHSAVMGYSPDGLYGQEPADSGRAMQPIISDKARERRSHPLVTINPDNGRPALYGTLGYIIGLEGYSEAEARAILTELQAEQTREEYIYRHTWQPNMLLLWDNRSVLHRATGGYEGHERLLHRTTVWPAH</sequence>
<dbReference type="Pfam" id="PF02668">
    <property type="entry name" value="TauD"/>
    <property type="match status" value="1"/>
</dbReference>
<keyword evidence="4" id="KW-0560">Oxidoreductase</keyword>
<keyword evidence="3 7" id="KW-0223">Dioxygenase</keyword>
<dbReference type="InterPro" id="IPR042098">
    <property type="entry name" value="TauD-like_sf"/>
</dbReference>
<dbReference type="AlphaFoldDB" id="A0A4Y8UFC5"/>
<evidence type="ECO:0000259" key="6">
    <source>
        <dbReference type="Pfam" id="PF02668"/>
    </source>
</evidence>
<dbReference type="GO" id="GO:0005737">
    <property type="term" value="C:cytoplasm"/>
    <property type="evidence" value="ECO:0007669"/>
    <property type="project" value="TreeGrafter"/>
</dbReference>
<dbReference type="Gene3D" id="3.60.130.10">
    <property type="entry name" value="Clavaminate synthase-like"/>
    <property type="match status" value="1"/>
</dbReference>
<proteinExistence type="inferred from homology"/>
<evidence type="ECO:0000256" key="3">
    <source>
        <dbReference type="ARBA" id="ARBA00022964"/>
    </source>
</evidence>
<evidence type="ECO:0000256" key="1">
    <source>
        <dbReference type="ARBA" id="ARBA00005896"/>
    </source>
</evidence>
<dbReference type="PANTHER" id="PTHR30468">
    <property type="entry name" value="ALPHA-KETOGLUTARATE-DEPENDENT SULFONATE DIOXYGENASE"/>
    <property type="match status" value="1"/>
</dbReference>
<dbReference type="InterPro" id="IPR003819">
    <property type="entry name" value="TauD/TfdA-like"/>
</dbReference>
<keyword evidence="8" id="KW-1185">Reference proteome</keyword>
<dbReference type="GO" id="GO:0000908">
    <property type="term" value="F:taurine dioxygenase activity"/>
    <property type="evidence" value="ECO:0007669"/>
    <property type="project" value="TreeGrafter"/>
</dbReference>
<gene>
    <name evidence="7" type="ORF">E3W66_08440</name>
</gene>
<protein>
    <submittedName>
        <fullName evidence="7">TauD/TfdA family dioxygenase</fullName>
    </submittedName>
</protein>
<dbReference type="OrthoDB" id="581608at2"/>
<dbReference type="Proteomes" id="UP000298133">
    <property type="component" value="Unassembled WGS sequence"/>
</dbReference>
<name>A0A4Y8UFC5_9GAMM</name>
<dbReference type="GO" id="GO:0046872">
    <property type="term" value="F:metal ion binding"/>
    <property type="evidence" value="ECO:0007669"/>
    <property type="project" value="UniProtKB-KW"/>
</dbReference>
<evidence type="ECO:0000256" key="4">
    <source>
        <dbReference type="ARBA" id="ARBA00023002"/>
    </source>
</evidence>
<keyword evidence="2" id="KW-0479">Metal-binding</keyword>
<dbReference type="EMBL" id="SPIA01000003">
    <property type="protein sequence ID" value="TFH67505.1"/>
    <property type="molecule type" value="Genomic_DNA"/>
</dbReference>